<dbReference type="EMBL" id="JADKPV010000001">
    <property type="protein sequence ID" value="MBF4500794.1"/>
    <property type="molecule type" value="Genomic_DNA"/>
</dbReference>
<proteinExistence type="predicted"/>
<dbReference type="AlphaFoldDB" id="A0A8J7KL32"/>
<dbReference type="Proteomes" id="UP000622653">
    <property type="component" value="Unassembled WGS sequence"/>
</dbReference>
<dbReference type="CDD" id="cd17906">
    <property type="entry name" value="CheX"/>
    <property type="match status" value="1"/>
</dbReference>
<dbReference type="PANTHER" id="PTHR39452">
    <property type="entry name" value="CHEY-P PHOSPHATASE CHEX"/>
    <property type="match status" value="1"/>
</dbReference>
<keyword evidence="1" id="KW-0145">Chemotaxis</keyword>
<dbReference type="InterPro" id="IPR028976">
    <property type="entry name" value="CheC-like_sf"/>
</dbReference>
<organism evidence="3 4">
    <name type="scientific">Savagea serpentis</name>
    <dbReference type="NCBI Taxonomy" id="2785297"/>
    <lineage>
        <taxon>Bacteria</taxon>
        <taxon>Bacillati</taxon>
        <taxon>Bacillota</taxon>
        <taxon>Bacilli</taxon>
        <taxon>Bacillales</taxon>
        <taxon>Caryophanaceae</taxon>
        <taxon>Savagea</taxon>
    </lineage>
</organism>
<accession>A0A8J7KL32</accession>
<dbReference type="PANTHER" id="PTHR39452:SF1">
    <property type="entry name" value="CHEY-P PHOSPHATASE CHEX"/>
    <property type="match status" value="1"/>
</dbReference>
<reference evidence="3" key="1">
    <citation type="submission" date="2020-11" db="EMBL/GenBank/DDBJ databases">
        <title>Multidrug resistant novel bacterium Savagea serpentis sp. nov., isolated from the scats of a vine snake (Ahaetulla nasuta).</title>
        <authorList>
            <person name="Venkata Ramana V."/>
            <person name="Vikas Patil S."/>
            <person name="Yogita Lugani V."/>
        </authorList>
    </citation>
    <scope>NUCLEOTIDE SEQUENCE</scope>
    <source>
        <strain evidence="3">SN6</strain>
    </source>
</reference>
<dbReference type="GO" id="GO:0006935">
    <property type="term" value="P:chemotaxis"/>
    <property type="evidence" value="ECO:0007669"/>
    <property type="project" value="UniProtKB-KW"/>
</dbReference>
<evidence type="ECO:0000313" key="4">
    <source>
        <dbReference type="Proteomes" id="UP000622653"/>
    </source>
</evidence>
<dbReference type="RefSeq" id="WP_194562213.1">
    <property type="nucleotide sequence ID" value="NZ_JADKPV010000001.1"/>
</dbReference>
<evidence type="ECO:0000259" key="2">
    <source>
        <dbReference type="Pfam" id="PF13690"/>
    </source>
</evidence>
<gene>
    <name evidence="3" type="ORF">IRY55_05390</name>
</gene>
<dbReference type="SUPFAM" id="SSF103039">
    <property type="entry name" value="CheC-like"/>
    <property type="match status" value="1"/>
</dbReference>
<comment type="caution">
    <text evidence="3">The sequence shown here is derived from an EMBL/GenBank/DDBJ whole genome shotgun (WGS) entry which is preliminary data.</text>
</comment>
<evidence type="ECO:0000256" key="1">
    <source>
        <dbReference type="ARBA" id="ARBA00022500"/>
    </source>
</evidence>
<evidence type="ECO:0000313" key="3">
    <source>
        <dbReference type="EMBL" id="MBF4500794.1"/>
    </source>
</evidence>
<name>A0A8J7KL32_9BACL</name>
<protein>
    <submittedName>
        <fullName evidence="3">Chemotaxis protein CheX</fullName>
    </submittedName>
</protein>
<dbReference type="InterPro" id="IPR038756">
    <property type="entry name" value="CheX-like"/>
</dbReference>
<feature type="domain" description="Chemotaxis phosphatase CheX-like" evidence="2">
    <location>
        <begin position="43"/>
        <end position="120"/>
    </location>
</feature>
<dbReference type="Gene3D" id="3.40.1550.10">
    <property type="entry name" value="CheC-like"/>
    <property type="match status" value="1"/>
</dbReference>
<sequence length="151" mass="16502">MSQAKTIQLILNHMTRSLKEVIPFNVEISAPTVSPEPYTQKEISVLIGLVGDTKGRILIDTTLDTMKDVGKEMFKMDISDEFVESLSGEIGNMLAGNLSVGLESDKLMIDITTPTVMTGSARFHGFGKAITLPVLLNGTEKMKVLIMLDDE</sequence>
<keyword evidence="4" id="KW-1185">Reference proteome</keyword>
<dbReference type="InterPro" id="IPR028051">
    <property type="entry name" value="CheX-like_dom"/>
</dbReference>
<dbReference type="Pfam" id="PF13690">
    <property type="entry name" value="CheX"/>
    <property type="match status" value="1"/>
</dbReference>